<evidence type="ECO:0000256" key="4">
    <source>
        <dbReference type="ARBA" id="ARBA00023125"/>
    </source>
</evidence>
<proteinExistence type="predicted"/>
<dbReference type="SUPFAM" id="SSF57959">
    <property type="entry name" value="Leucine zipper domain"/>
    <property type="match status" value="1"/>
</dbReference>
<gene>
    <name evidence="10" type="ORF">MUK42_20270</name>
</gene>
<feature type="region of interest" description="Disordered" evidence="8">
    <location>
        <begin position="1"/>
        <end position="22"/>
    </location>
</feature>
<evidence type="ECO:0000256" key="8">
    <source>
        <dbReference type="SAM" id="MobiDB-lite"/>
    </source>
</evidence>
<evidence type="ECO:0000256" key="2">
    <source>
        <dbReference type="ARBA" id="ARBA00022682"/>
    </source>
</evidence>
<evidence type="ECO:0000256" key="7">
    <source>
        <dbReference type="SAM" id="Coils"/>
    </source>
</evidence>
<dbReference type="GO" id="GO:0003677">
    <property type="term" value="F:DNA binding"/>
    <property type="evidence" value="ECO:0007669"/>
    <property type="project" value="UniProtKB-KW"/>
</dbReference>
<sequence length="292" mass="32697">MVSSSSSSRSSPSSNPSVLIPPTMRRTMEEVWNDISLTTPHHERLLIPSDHQSYHHHHPASSPSFKGMILQDFLAGPLNRPRTISPHAVEELPLLPPPLSPTLPRTALSLNSGLEFEYLRPHADSHSNSSSNGQNTCFIPSAISGAIDGPPSPTALFSFCSKNRLPENSAVGADRYRRRMINNRESAARSRARKQAYTNELELEVSRLKEENAKLKKHYEEVIKSLLNFCSQLHSTHYRSSKCFLRPFFVLFALWAASFRNGCPTTQKQHPPKELHRAILRKNVGKQGGAHI</sequence>
<keyword evidence="5" id="KW-0804">Transcription</keyword>
<dbReference type="Gene3D" id="1.20.5.170">
    <property type="match status" value="1"/>
</dbReference>
<dbReference type="InterPro" id="IPR046347">
    <property type="entry name" value="bZIP_sf"/>
</dbReference>
<accession>A0A9E7FXC3</accession>
<dbReference type="InterPro" id="IPR043452">
    <property type="entry name" value="BZIP46-like"/>
</dbReference>
<keyword evidence="3" id="KW-0805">Transcription regulation</keyword>
<evidence type="ECO:0000313" key="10">
    <source>
        <dbReference type="EMBL" id="URE01548.1"/>
    </source>
</evidence>
<evidence type="ECO:0000313" key="11">
    <source>
        <dbReference type="Proteomes" id="UP001055439"/>
    </source>
</evidence>
<dbReference type="GO" id="GO:0003700">
    <property type="term" value="F:DNA-binding transcription factor activity"/>
    <property type="evidence" value="ECO:0007669"/>
    <property type="project" value="InterPro"/>
</dbReference>
<keyword evidence="2" id="KW-0938">Abscisic acid signaling pathway</keyword>
<protein>
    <submittedName>
        <fullName evidence="10">BZIP transcription factor</fullName>
    </submittedName>
</protein>
<dbReference type="FunFam" id="1.20.5.170:FF:000036">
    <property type="entry name" value="ABSCISIC ACID-INSENSITIVE 5-like protein 2"/>
    <property type="match status" value="1"/>
</dbReference>
<organism evidence="10 11">
    <name type="scientific">Musa troglodytarum</name>
    <name type="common">fe'i banana</name>
    <dbReference type="NCBI Taxonomy" id="320322"/>
    <lineage>
        <taxon>Eukaryota</taxon>
        <taxon>Viridiplantae</taxon>
        <taxon>Streptophyta</taxon>
        <taxon>Embryophyta</taxon>
        <taxon>Tracheophyta</taxon>
        <taxon>Spermatophyta</taxon>
        <taxon>Magnoliopsida</taxon>
        <taxon>Liliopsida</taxon>
        <taxon>Zingiberales</taxon>
        <taxon>Musaceae</taxon>
        <taxon>Musa</taxon>
    </lineage>
</organism>
<dbReference type="SMART" id="SM00338">
    <property type="entry name" value="BRLZ"/>
    <property type="match status" value="1"/>
</dbReference>
<evidence type="ECO:0000259" key="9">
    <source>
        <dbReference type="PROSITE" id="PS50217"/>
    </source>
</evidence>
<dbReference type="PROSITE" id="PS50217">
    <property type="entry name" value="BZIP"/>
    <property type="match status" value="1"/>
</dbReference>
<feature type="domain" description="BZIP" evidence="9">
    <location>
        <begin position="173"/>
        <end position="236"/>
    </location>
</feature>
<dbReference type="OrthoDB" id="644067at2759"/>
<dbReference type="AlphaFoldDB" id="A0A9E7FXC3"/>
<name>A0A9E7FXC3_9LILI</name>
<comment type="subcellular location">
    <subcellularLocation>
        <location evidence="1">Nucleus</location>
    </subcellularLocation>
</comment>
<dbReference type="Pfam" id="PF00170">
    <property type="entry name" value="bZIP_1"/>
    <property type="match status" value="1"/>
</dbReference>
<evidence type="ECO:0000256" key="3">
    <source>
        <dbReference type="ARBA" id="ARBA00023015"/>
    </source>
</evidence>
<feature type="coiled-coil region" evidence="7">
    <location>
        <begin position="191"/>
        <end position="225"/>
    </location>
</feature>
<evidence type="ECO:0000256" key="1">
    <source>
        <dbReference type="ARBA" id="ARBA00004123"/>
    </source>
</evidence>
<dbReference type="GO" id="GO:0009738">
    <property type="term" value="P:abscisic acid-activated signaling pathway"/>
    <property type="evidence" value="ECO:0007669"/>
    <property type="project" value="UniProtKB-KW"/>
</dbReference>
<keyword evidence="4" id="KW-0238">DNA-binding</keyword>
<evidence type="ECO:0000256" key="6">
    <source>
        <dbReference type="ARBA" id="ARBA00023242"/>
    </source>
</evidence>
<dbReference type="EMBL" id="CP097507">
    <property type="protein sequence ID" value="URE01548.1"/>
    <property type="molecule type" value="Genomic_DNA"/>
</dbReference>
<dbReference type="CDD" id="cd14707">
    <property type="entry name" value="bZIP_plant_BZIP46"/>
    <property type="match status" value="1"/>
</dbReference>
<keyword evidence="6" id="KW-0539">Nucleus</keyword>
<feature type="compositionally biased region" description="Low complexity" evidence="8">
    <location>
        <begin position="1"/>
        <end position="17"/>
    </location>
</feature>
<keyword evidence="11" id="KW-1185">Reference proteome</keyword>
<dbReference type="PANTHER" id="PTHR22952:SF433">
    <property type="entry name" value="PROTEIN FD"/>
    <property type="match status" value="1"/>
</dbReference>
<dbReference type="GO" id="GO:0045893">
    <property type="term" value="P:positive regulation of DNA-templated transcription"/>
    <property type="evidence" value="ECO:0007669"/>
    <property type="project" value="InterPro"/>
</dbReference>
<evidence type="ECO:0000256" key="5">
    <source>
        <dbReference type="ARBA" id="ARBA00023163"/>
    </source>
</evidence>
<reference evidence="10" key="1">
    <citation type="submission" date="2022-05" db="EMBL/GenBank/DDBJ databases">
        <title>The Musa troglodytarum L. genome provides insights into the mechanism of non-climacteric behaviour and enrichment of carotenoids.</title>
        <authorList>
            <person name="Wang J."/>
        </authorList>
    </citation>
    <scope>NUCLEOTIDE SEQUENCE</scope>
    <source>
        <tissue evidence="10">Leaf</tissue>
    </source>
</reference>
<dbReference type="Proteomes" id="UP001055439">
    <property type="component" value="Chromosome 5"/>
</dbReference>
<dbReference type="PANTHER" id="PTHR22952">
    <property type="entry name" value="CAMP-RESPONSE ELEMENT BINDING PROTEIN-RELATED"/>
    <property type="match status" value="1"/>
</dbReference>
<dbReference type="InterPro" id="IPR004827">
    <property type="entry name" value="bZIP"/>
</dbReference>
<keyword evidence="7" id="KW-0175">Coiled coil</keyword>
<dbReference type="GO" id="GO:0005634">
    <property type="term" value="C:nucleus"/>
    <property type="evidence" value="ECO:0007669"/>
    <property type="project" value="UniProtKB-SubCell"/>
</dbReference>